<reference evidence="3" key="1">
    <citation type="submission" date="2016-11" db="EMBL/GenBank/DDBJ databases">
        <authorList>
            <person name="Varghese N."/>
            <person name="Submissions S."/>
        </authorList>
    </citation>
    <scope>NUCLEOTIDE SEQUENCE [LARGE SCALE GENOMIC DNA]</scope>
    <source>
        <strain evidence="3">DSM 19858</strain>
    </source>
</reference>
<dbReference type="RefSeq" id="WP_244526873.1">
    <property type="nucleotide sequence ID" value="NZ_FQYU01000008.1"/>
</dbReference>
<evidence type="ECO:0008006" key="4">
    <source>
        <dbReference type="Google" id="ProtNLM"/>
    </source>
</evidence>
<dbReference type="AlphaFoldDB" id="A0A1M6LVD2"/>
<evidence type="ECO:0000256" key="1">
    <source>
        <dbReference type="SAM" id="SignalP"/>
    </source>
</evidence>
<gene>
    <name evidence="2" type="ORF">SAMN04488513_10865</name>
</gene>
<evidence type="ECO:0000313" key="3">
    <source>
        <dbReference type="Proteomes" id="UP000184543"/>
    </source>
</evidence>
<protein>
    <recommendedName>
        <fullName evidence="4">DUF5689 domain-containing protein</fullName>
    </recommendedName>
</protein>
<feature type="chain" id="PRO_5013314196" description="DUF5689 domain-containing protein" evidence="1">
    <location>
        <begin position="21"/>
        <end position="284"/>
    </location>
</feature>
<keyword evidence="1" id="KW-0732">Signal</keyword>
<dbReference type="EMBL" id="FQYU01000008">
    <property type="protein sequence ID" value="SHJ75141.1"/>
    <property type="molecule type" value="Genomic_DNA"/>
</dbReference>
<name>A0A1M6LVD2_9FLAO</name>
<dbReference type="PROSITE" id="PS51257">
    <property type="entry name" value="PROKAR_LIPOPROTEIN"/>
    <property type="match status" value="1"/>
</dbReference>
<feature type="signal peptide" evidence="1">
    <location>
        <begin position="1"/>
        <end position="20"/>
    </location>
</feature>
<organism evidence="2 3">
    <name type="scientific">Pseudozobellia thermophila</name>
    <dbReference type="NCBI Taxonomy" id="192903"/>
    <lineage>
        <taxon>Bacteria</taxon>
        <taxon>Pseudomonadati</taxon>
        <taxon>Bacteroidota</taxon>
        <taxon>Flavobacteriia</taxon>
        <taxon>Flavobacteriales</taxon>
        <taxon>Flavobacteriaceae</taxon>
        <taxon>Pseudozobellia</taxon>
    </lineage>
</organism>
<dbReference type="Proteomes" id="UP000184543">
    <property type="component" value="Unassembled WGS sequence"/>
</dbReference>
<keyword evidence="3" id="KW-1185">Reference proteome</keyword>
<proteinExistence type="predicted"/>
<accession>A0A1M6LVD2</accession>
<sequence length="284" mass="30408">MMKKYNIYLLLVLSISLAFTGCDGEEESEVLKNRKISGTAISVSGFGKVQGEPEDWDNIAESDLTILANELNMEVSAGAIEDESLVSSYEVVKVFNGGEEISVGTYDALPFTVSLTEIDEFLEGTSATVDDLKIGDLFTFTVKVHQTNGDVFYYQGDSFNLIVNCYADLSGTYTVTNSVCGEGSSGTIPSVTITETPDGSWQLETADGGLLQYCTSNTGLVNGGIISVICGEVSSSSSDTDFCPDYGIGCITGGTWDQETGVLELQLNDDFFGNGDYTATYVRQ</sequence>
<dbReference type="STRING" id="192903.SAMN04488513_10865"/>
<evidence type="ECO:0000313" key="2">
    <source>
        <dbReference type="EMBL" id="SHJ75141.1"/>
    </source>
</evidence>